<dbReference type="PANTHER" id="PTHR21212:SF0">
    <property type="entry name" value="SEIPIN"/>
    <property type="match status" value="1"/>
</dbReference>
<keyword evidence="4 8" id="KW-1133">Transmembrane helix</keyword>
<dbReference type="CDD" id="cd23995">
    <property type="entry name" value="Seipin_BSCL2_like"/>
    <property type="match status" value="1"/>
</dbReference>
<feature type="region of interest" description="Disordered" evidence="7">
    <location>
        <begin position="312"/>
        <end position="445"/>
    </location>
</feature>
<evidence type="ECO:0000256" key="6">
    <source>
        <dbReference type="ARBA" id="ARBA00023136"/>
    </source>
</evidence>
<evidence type="ECO:0000256" key="1">
    <source>
        <dbReference type="ARBA" id="ARBA00004477"/>
    </source>
</evidence>
<dbReference type="AlphaFoldDB" id="A0A6A6JC09"/>
<dbReference type="EMBL" id="ML986505">
    <property type="protein sequence ID" value="KAF2274150.1"/>
    <property type="molecule type" value="Genomic_DNA"/>
</dbReference>
<keyword evidence="5" id="KW-0443">Lipid metabolism</keyword>
<dbReference type="InterPro" id="IPR009617">
    <property type="entry name" value="Seipin"/>
</dbReference>
<evidence type="ECO:0000256" key="2">
    <source>
        <dbReference type="ARBA" id="ARBA00022692"/>
    </source>
</evidence>
<dbReference type="GO" id="GO:0006629">
    <property type="term" value="P:lipid metabolic process"/>
    <property type="evidence" value="ECO:0007669"/>
    <property type="project" value="UniProtKB-KW"/>
</dbReference>
<evidence type="ECO:0000256" key="5">
    <source>
        <dbReference type="ARBA" id="ARBA00023098"/>
    </source>
</evidence>
<keyword evidence="6 8" id="KW-0472">Membrane</keyword>
<accession>A0A6A6JC09</accession>
<dbReference type="GeneID" id="54552053"/>
<keyword evidence="10" id="KW-1185">Reference proteome</keyword>
<evidence type="ECO:0000313" key="9">
    <source>
        <dbReference type="EMBL" id="KAF2274150.1"/>
    </source>
</evidence>
<keyword evidence="2 8" id="KW-0812">Transmembrane</keyword>
<evidence type="ECO:0000313" key="10">
    <source>
        <dbReference type="Proteomes" id="UP000800097"/>
    </source>
</evidence>
<keyword evidence="3" id="KW-0256">Endoplasmic reticulum</keyword>
<organism evidence="9 10">
    <name type="scientific">Westerdykella ornata</name>
    <dbReference type="NCBI Taxonomy" id="318751"/>
    <lineage>
        <taxon>Eukaryota</taxon>
        <taxon>Fungi</taxon>
        <taxon>Dikarya</taxon>
        <taxon>Ascomycota</taxon>
        <taxon>Pezizomycotina</taxon>
        <taxon>Dothideomycetes</taxon>
        <taxon>Pleosporomycetidae</taxon>
        <taxon>Pleosporales</taxon>
        <taxon>Sporormiaceae</taxon>
        <taxon>Westerdykella</taxon>
    </lineage>
</organism>
<feature type="transmembrane region" description="Helical" evidence="8">
    <location>
        <begin position="36"/>
        <end position="61"/>
    </location>
</feature>
<evidence type="ECO:0000256" key="4">
    <source>
        <dbReference type="ARBA" id="ARBA00022989"/>
    </source>
</evidence>
<dbReference type="Pfam" id="PF06775">
    <property type="entry name" value="Seipin"/>
    <property type="match status" value="1"/>
</dbReference>
<feature type="transmembrane region" description="Helical" evidence="8">
    <location>
        <begin position="263"/>
        <end position="289"/>
    </location>
</feature>
<evidence type="ECO:0000256" key="3">
    <source>
        <dbReference type="ARBA" id="ARBA00022824"/>
    </source>
</evidence>
<name>A0A6A6JC09_WESOR</name>
<dbReference type="PANTHER" id="PTHR21212">
    <property type="entry name" value="BERNARDINELLI-SEIP CONGENITAL LIPODYSTROPHY 2 HOMOLOG BSCL2 PROTEIN"/>
    <property type="match status" value="1"/>
</dbReference>
<sequence length="445" mass="48287">MAKEEEDVKAPFGAAWLKDTLLAPIRIALSPALLRAYLRTALILITSIALFGAAVIGYLTFYHAYIPIRGIAVPVYLQFDHPQPLSAFGVATSPPSHPYGIANVENLVSRQKYKVVAELVMPRSRKNLNAGNWMMGLELRGPTAAGGAVKNSRACEEDEGIKAEKPLVLARSRRPAIMTYRSWVTEAAHRLLRLPLYVIGWGHESETVRVAMMENVEFAQGVQNIPSSLRLEVRSSAPLDVYRATVHLEANLEGLRWLMYHHWVISFGVFTGLFWAVEMAVVLITWATLTLGSGSGYQEDAAVKKVEEEGDEKLMFKSEESSTSTTPLSDTSRTFPALPSHQPLHFSTGAGPGPSRGGKAKEERVTPGLEDIPAAARTGAEADDEGEENEEEDADFVPEEPASSSAARAFTDSGIGTSVASGHAGEPGVRRRRSGKGKGRGDLPK</sequence>
<evidence type="ECO:0000256" key="7">
    <source>
        <dbReference type="SAM" id="MobiDB-lite"/>
    </source>
</evidence>
<dbReference type="GO" id="GO:0140042">
    <property type="term" value="P:lipid droplet formation"/>
    <property type="evidence" value="ECO:0007669"/>
    <property type="project" value="UniProtKB-ARBA"/>
</dbReference>
<dbReference type="GO" id="GO:0005789">
    <property type="term" value="C:endoplasmic reticulum membrane"/>
    <property type="evidence" value="ECO:0007669"/>
    <property type="project" value="UniProtKB-SubCell"/>
</dbReference>
<dbReference type="RefSeq" id="XP_033651689.1">
    <property type="nucleotide sequence ID" value="XM_033798878.1"/>
</dbReference>
<evidence type="ECO:0000256" key="8">
    <source>
        <dbReference type="SAM" id="Phobius"/>
    </source>
</evidence>
<protein>
    <recommendedName>
        <fullName evidence="11">Adipose-regulatory protein-domain-containing protein</fullName>
    </recommendedName>
</protein>
<feature type="compositionally biased region" description="Acidic residues" evidence="7">
    <location>
        <begin position="381"/>
        <end position="398"/>
    </location>
</feature>
<evidence type="ECO:0008006" key="11">
    <source>
        <dbReference type="Google" id="ProtNLM"/>
    </source>
</evidence>
<reference evidence="9" key="1">
    <citation type="journal article" date="2020" name="Stud. Mycol.">
        <title>101 Dothideomycetes genomes: a test case for predicting lifestyles and emergence of pathogens.</title>
        <authorList>
            <person name="Haridas S."/>
            <person name="Albert R."/>
            <person name="Binder M."/>
            <person name="Bloem J."/>
            <person name="Labutti K."/>
            <person name="Salamov A."/>
            <person name="Andreopoulos B."/>
            <person name="Baker S."/>
            <person name="Barry K."/>
            <person name="Bills G."/>
            <person name="Bluhm B."/>
            <person name="Cannon C."/>
            <person name="Castanera R."/>
            <person name="Culley D."/>
            <person name="Daum C."/>
            <person name="Ezra D."/>
            <person name="Gonzalez J."/>
            <person name="Henrissat B."/>
            <person name="Kuo A."/>
            <person name="Liang C."/>
            <person name="Lipzen A."/>
            <person name="Lutzoni F."/>
            <person name="Magnuson J."/>
            <person name="Mondo S."/>
            <person name="Nolan M."/>
            <person name="Ohm R."/>
            <person name="Pangilinan J."/>
            <person name="Park H.-J."/>
            <person name="Ramirez L."/>
            <person name="Alfaro M."/>
            <person name="Sun H."/>
            <person name="Tritt A."/>
            <person name="Yoshinaga Y."/>
            <person name="Zwiers L.-H."/>
            <person name="Turgeon B."/>
            <person name="Goodwin S."/>
            <person name="Spatafora J."/>
            <person name="Crous P."/>
            <person name="Grigoriev I."/>
        </authorList>
    </citation>
    <scope>NUCLEOTIDE SEQUENCE</scope>
    <source>
        <strain evidence="9">CBS 379.55</strain>
    </source>
</reference>
<dbReference type="OrthoDB" id="3990054at2759"/>
<comment type="subcellular location">
    <subcellularLocation>
        <location evidence="1">Endoplasmic reticulum membrane</location>
        <topology evidence="1">Multi-pass membrane protein</topology>
    </subcellularLocation>
</comment>
<proteinExistence type="predicted"/>
<gene>
    <name evidence="9" type="ORF">EI97DRAFT_435513</name>
</gene>
<feature type="compositionally biased region" description="Low complexity" evidence="7">
    <location>
        <begin position="321"/>
        <end position="334"/>
    </location>
</feature>
<dbReference type="Proteomes" id="UP000800097">
    <property type="component" value="Unassembled WGS sequence"/>
</dbReference>